<organism evidence="3 4">
    <name type="scientific">Pseudomonas savastanoi pv. glycinea str. race 4</name>
    <dbReference type="NCBI Taxonomy" id="875330"/>
    <lineage>
        <taxon>Bacteria</taxon>
        <taxon>Pseudomonadati</taxon>
        <taxon>Pseudomonadota</taxon>
        <taxon>Gammaproteobacteria</taxon>
        <taxon>Pseudomonadales</taxon>
        <taxon>Pseudomonadaceae</taxon>
        <taxon>Pseudomonas</taxon>
    </lineage>
</organism>
<dbReference type="GO" id="GO:0050660">
    <property type="term" value="F:flavin adenine dinucleotide binding"/>
    <property type="evidence" value="ECO:0007669"/>
    <property type="project" value="TreeGrafter"/>
</dbReference>
<evidence type="ECO:0000313" key="4">
    <source>
        <dbReference type="Proteomes" id="UP000005466"/>
    </source>
</evidence>
<dbReference type="GO" id="GO:0003984">
    <property type="term" value="F:acetolactate synthase activity"/>
    <property type="evidence" value="ECO:0007669"/>
    <property type="project" value="UniProtKB-EC"/>
</dbReference>
<dbReference type="GO" id="GO:0030976">
    <property type="term" value="F:thiamine pyrophosphate binding"/>
    <property type="evidence" value="ECO:0007669"/>
    <property type="project" value="InterPro"/>
</dbReference>
<dbReference type="Gene3D" id="3.40.50.970">
    <property type="match status" value="1"/>
</dbReference>
<dbReference type="GO" id="GO:0005948">
    <property type="term" value="C:acetolactate synthase complex"/>
    <property type="evidence" value="ECO:0007669"/>
    <property type="project" value="TreeGrafter"/>
</dbReference>
<evidence type="ECO:0000313" key="3">
    <source>
        <dbReference type="EMBL" id="EGH14505.1"/>
    </source>
</evidence>
<reference evidence="3 4" key="1">
    <citation type="journal article" date="2011" name="PLoS Pathog.">
        <title>Dynamic evolution of pathogenicity revealed by sequencing and comparative genomics of 19 Pseudomonas syringae isolates.</title>
        <authorList>
            <person name="Baltrus D.A."/>
            <person name="Nishimura M.T."/>
            <person name="Romanchuk A."/>
            <person name="Chang J.H."/>
            <person name="Mukhtar M.S."/>
            <person name="Cherkis K."/>
            <person name="Roach J."/>
            <person name="Grant S.R."/>
            <person name="Jones C.D."/>
            <person name="Dangl J.L."/>
        </authorList>
    </citation>
    <scope>NUCLEOTIDE SEQUENCE [LARGE SCALE GENOMIC DNA]</scope>
    <source>
        <strain evidence="4">race 4</strain>
    </source>
</reference>
<evidence type="ECO:0000256" key="1">
    <source>
        <dbReference type="ARBA" id="ARBA00007812"/>
    </source>
</evidence>
<dbReference type="EMBL" id="ADWY01000773">
    <property type="protein sequence ID" value="EGH14505.1"/>
    <property type="molecule type" value="Genomic_DNA"/>
</dbReference>
<dbReference type="AlphaFoldDB" id="F3C6F3"/>
<feature type="non-terminal residue" evidence="3">
    <location>
        <position position="83"/>
    </location>
</feature>
<dbReference type="InterPro" id="IPR012001">
    <property type="entry name" value="Thiamin_PyroP_enz_TPP-bd_dom"/>
</dbReference>
<dbReference type="Pfam" id="PF02776">
    <property type="entry name" value="TPP_enzyme_N"/>
    <property type="match status" value="1"/>
</dbReference>
<dbReference type="CDD" id="cd07035">
    <property type="entry name" value="TPP_PYR_POX_like"/>
    <property type="match status" value="1"/>
</dbReference>
<dbReference type="Proteomes" id="UP000005466">
    <property type="component" value="Unassembled WGS sequence"/>
</dbReference>
<sequence length="83" mass="8834">MNNVELLSGAEMVVRFLRDEGVEHIYGYPGGALLHVYDALFKEPAVSHILVRHEQAATHMADGYARATGKAGVVLVTSGPGAT</sequence>
<evidence type="ECO:0000259" key="2">
    <source>
        <dbReference type="Pfam" id="PF02776"/>
    </source>
</evidence>
<dbReference type="GO" id="GO:0009097">
    <property type="term" value="P:isoleucine biosynthetic process"/>
    <property type="evidence" value="ECO:0007669"/>
    <property type="project" value="TreeGrafter"/>
</dbReference>
<dbReference type="SUPFAM" id="SSF52518">
    <property type="entry name" value="Thiamin diphosphate-binding fold (THDP-binding)"/>
    <property type="match status" value="1"/>
</dbReference>
<dbReference type="HOGENOM" id="CLU_013748_7_7_6"/>
<dbReference type="PANTHER" id="PTHR18968">
    <property type="entry name" value="THIAMINE PYROPHOSPHATE ENZYMES"/>
    <property type="match status" value="1"/>
</dbReference>
<comment type="similarity">
    <text evidence="1">Belongs to the TPP enzyme family.</text>
</comment>
<protein>
    <submittedName>
        <fullName evidence="3">Acetolactate synthase 3 catalytic subunit</fullName>
        <ecNumber evidence="3">2.2.1.6</ecNumber>
    </submittedName>
</protein>
<gene>
    <name evidence="3" type="ORF">Pgy4_16599</name>
</gene>
<comment type="caution">
    <text evidence="3">The sequence shown here is derived from an EMBL/GenBank/DDBJ whole genome shotgun (WGS) entry which is preliminary data.</text>
</comment>
<name>F3C6F3_PSESG</name>
<dbReference type="GO" id="GO:0009099">
    <property type="term" value="P:L-valine biosynthetic process"/>
    <property type="evidence" value="ECO:0007669"/>
    <property type="project" value="TreeGrafter"/>
</dbReference>
<feature type="domain" description="Thiamine pyrophosphate enzyme N-terminal TPP-binding" evidence="2">
    <location>
        <begin position="8"/>
        <end position="83"/>
    </location>
</feature>
<proteinExistence type="inferred from homology"/>
<dbReference type="EC" id="2.2.1.6" evidence="3"/>
<dbReference type="InterPro" id="IPR045229">
    <property type="entry name" value="TPP_enz"/>
</dbReference>
<keyword evidence="3" id="KW-0808">Transferase</keyword>
<accession>F3C6F3</accession>
<dbReference type="InterPro" id="IPR029061">
    <property type="entry name" value="THDP-binding"/>
</dbReference>
<dbReference type="PANTHER" id="PTHR18968:SF13">
    <property type="entry name" value="ACETOLACTATE SYNTHASE CATALYTIC SUBUNIT, MITOCHONDRIAL"/>
    <property type="match status" value="1"/>
</dbReference>